<sequence>MASIRRTLSPVTRPGMLMNGEANLVASPLSRSSSSNQNHTLPNSSSSGYGFYTVQSFISDFFSHKSSRPLEKTKLKGHVWRRAIFQFLVCFFLGIFVGLTPFVSLDMSPSYTPEGPEFPLKKFSPFMANEKMVVDELPTKSENVSLKLHLTVEDNSNVTSDASIAPQSFGEALNKLLIIVTPTYARPFEAYYLNRLAHTLKSIPPPVLWIVVEMNSQSVETADLLRKTGVMYRHLACIKNLTEIKYRSLHQRNLALSHIEMHRLDGIVFFADDTNIYTTELFEQMRLIRRLGTWAVAKLVPGTSQIALEGPVCNGGHVLGWHSRDGRRRSRRFHVGMSGFAFNSTILWDSKRWHRPNPKPIRQLDTVKEEVQVSTFVEQIVEDESQMEGLPQNCSKVMVWHLQIKSPSLYSYPPHWLLKNNLNVVHPLNSQF</sequence>
<protein>
    <recommendedName>
        <fullName evidence="12">Glycosyltransferases</fullName>
        <ecNumber evidence="12">2.4.-.-</ecNumber>
    </recommendedName>
</protein>
<dbReference type="PANTHER" id="PTHR10896">
    <property type="entry name" value="GALACTOSYLGALACTOSYLXYLOSYLPROTEIN 3-BETA-GLUCURONOSYLTRANSFERASE BETA-1,3-GLUCURONYLTRANSFERASE"/>
    <property type="match status" value="1"/>
</dbReference>
<comment type="subcellular location">
    <subcellularLocation>
        <location evidence="1 12">Golgi apparatus membrane</location>
        <topology evidence="1 12">Single-pass type II membrane protein</topology>
    </subcellularLocation>
</comment>
<evidence type="ECO:0000256" key="4">
    <source>
        <dbReference type="ARBA" id="ARBA00022692"/>
    </source>
</evidence>
<dbReference type="GO" id="GO:0000139">
    <property type="term" value="C:Golgi membrane"/>
    <property type="evidence" value="ECO:0007669"/>
    <property type="project" value="UniProtKB-SubCell"/>
</dbReference>
<dbReference type="CDD" id="cd00218">
    <property type="entry name" value="GlcAT-I"/>
    <property type="match status" value="1"/>
</dbReference>
<evidence type="ECO:0000256" key="8">
    <source>
        <dbReference type="ARBA" id="ARBA00023136"/>
    </source>
</evidence>
<organism evidence="13">
    <name type="scientific">Daucus carota subsp. sativus</name>
    <name type="common">Carrot</name>
    <dbReference type="NCBI Taxonomy" id="79200"/>
    <lineage>
        <taxon>Eukaryota</taxon>
        <taxon>Viridiplantae</taxon>
        <taxon>Streptophyta</taxon>
        <taxon>Embryophyta</taxon>
        <taxon>Tracheophyta</taxon>
        <taxon>Spermatophyta</taxon>
        <taxon>Magnoliopsida</taxon>
        <taxon>eudicotyledons</taxon>
        <taxon>Gunneridae</taxon>
        <taxon>Pentapetalae</taxon>
        <taxon>asterids</taxon>
        <taxon>campanulids</taxon>
        <taxon>Apiales</taxon>
        <taxon>Apiaceae</taxon>
        <taxon>Apioideae</taxon>
        <taxon>Scandiceae</taxon>
        <taxon>Daucinae</taxon>
        <taxon>Daucus</taxon>
        <taxon>Daucus sect. Daucus</taxon>
    </lineage>
</organism>
<dbReference type="KEGG" id="dcr:108225417"/>
<gene>
    <name evidence="13" type="ORF">DCAR_004483</name>
    <name evidence="14" type="ORF">DCAR_0104852</name>
</gene>
<accession>A0A166J5T0</accession>
<dbReference type="EMBL" id="CP093343">
    <property type="protein sequence ID" value="WOG85661.1"/>
    <property type="molecule type" value="Genomic_DNA"/>
</dbReference>
<keyword evidence="4 12" id="KW-0812">Transmembrane</keyword>
<dbReference type="GO" id="GO:0009834">
    <property type="term" value="P:plant-type secondary cell wall biogenesis"/>
    <property type="evidence" value="ECO:0007669"/>
    <property type="project" value="TreeGrafter"/>
</dbReference>
<dbReference type="GO" id="GO:0015018">
    <property type="term" value="F:galactosylgalactosylxylosylprotein 3-beta-glucuronosyltransferase activity"/>
    <property type="evidence" value="ECO:0007669"/>
    <property type="project" value="InterPro"/>
</dbReference>
<evidence type="ECO:0000256" key="1">
    <source>
        <dbReference type="ARBA" id="ARBA00004323"/>
    </source>
</evidence>
<reference evidence="14" key="2">
    <citation type="submission" date="2022-03" db="EMBL/GenBank/DDBJ databases">
        <title>Draft title - Genomic analysis of global carrot germplasm unveils the trajectory of domestication and the origin of high carotenoid orange carrot.</title>
        <authorList>
            <person name="Iorizzo M."/>
            <person name="Ellison S."/>
            <person name="Senalik D."/>
            <person name="Macko-Podgorni A."/>
            <person name="Grzebelus D."/>
            <person name="Bostan H."/>
            <person name="Rolling W."/>
            <person name="Curaba J."/>
            <person name="Simon P."/>
        </authorList>
    </citation>
    <scope>NUCLEOTIDE SEQUENCE</scope>
    <source>
        <tissue evidence="14">Leaf</tissue>
    </source>
</reference>
<comment type="function">
    <text evidence="12">Involved in the synthesis of glucuronoxylan hemicellulose in secondary cell walls.</text>
</comment>
<keyword evidence="3 12" id="KW-0808">Transferase</keyword>
<dbReference type="Gene3D" id="3.90.550.10">
    <property type="entry name" value="Spore Coat Polysaccharide Biosynthesis Protein SpsA, Chain A"/>
    <property type="match status" value="1"/>
</dbReference>
<proteinExistence type="inferred from homology"/>
<keyword evidence="7 12" id="KW-0333">Golgi apparatus</keyword>
<evidence type="ECO:0000313" key="14">
    <source>
        <dbReference type="EMBL" id="WOG85661.1"/>
    </source>
</evidence>
<keyword evidence="5 12" id="KW-0735">Signal-anchor</keyword>
<evidence type="ECO:0000256" key="6">
    <source>
        <dbReference type="ARBA" id="ARBA00022989"/>
    </source>
</evidence>
<dbReference type="InterPro" id="IPR029044">
    <property type="entry name" value="Nucleotide-diphossugar_trans"/>
</dbReference>
<keyword evidence="9" id="KW-0325">Glycoprotein</keyword>
<dbReference type="PANTHER" id="PTHR10896:SF20">
    <property type="entry name" value="BETA-1,4-XYLOSYLTRANSFERASE IRX9L-RELATED"/>
    <property type="match status" value="1"/>
</dbReference>
<evidence type="ECO:0000256" key="12">
    <source>
        <dbReference type="RuleBase" id="RU363127"/>
    </source>
</evidence>
<evidence type="ECO:0000256" key="2">
    <source>
        <dbReference type="ARBA" id="ARBA00007706"/>
    </source>
</evidence>
<evidence type="ECO:0000256" key="3">
    <source>
        <dbReference type="ARBA" id="ARBA00022679"/>
    </source>
</evidence>
<dbReference type="OrthoDB" id="675023at2759"/>
<evidence type="ECO:0000256" key="5">
    <source>
        <dbReference type="ARBA" id="ARBA00022968"/>
    </source>
</evidence>
<keyword evidence="8 12" id="KW-0472">Membrane</keyword>
<dbReference type="GO" id="GO:0042285">
    <property type="term" value="F:xylosyltransferase activity"/>
    <property type="evidence" value="ECO:0007669"/>
    <property type="project" value="TreeGrafter"/>
</dbReference>
<reference evidence="13" key="1">
    <citation type="journal article" date="2016" name="Nat. Genet.">
        <title>A high-quality carrot genome assembly provides new insights into carotenoid accumulation and asterid genome evolution.</title>
        <authorList>
            <person name="Iorizzo M."/>
            <person name="Ellison S."/>
            <person name="Senalik D."/>
            <person name="Zeng P."/>
            <person name="Satapoomin P."/>
            <person name="Huang J."/>
            <person name="Bowman M."/>
            <person name="Iovene M."/>
            <person name="Sanseverino W."/>
            <person name="Cavagnaro P."/>
            <person name="Yildiz M."/>
            <person name="Macko-Podgorni A."/>
            <person name="Moranska E."/>
            <person name="Grzebelus E."/>
            <person name="Grzebelus D."/>
            <person name="Ashrafi H."/>
            <person name="Zheng Z."/>
            <person name="Cheng S."/>
            <person name="Spooner D."/>
            <person name="Van Deynze A."/>
            <person name="Simon P."/>
        </authorList>
    </citation>
    <scope>NUCLEOTIDE SEQUENCE [LARGE SCALE GENOMIC DNA]</scope>
    <source>
        <tissue evidence="13">Leaf</tissue>
    </source>
</reference>
<feature type="transmembrane region" description="Helical" evidence="12">
    <location>
        <begin position="83"/>
        <end position="103"/>
    </location>
</feature>
<feature type="site" description="Interaction with galactose moiety of substrate glycoprotein" evidence="11">
    <location>
        <position position="309"/>
    </location>
</feature>
<evidence type="ECO:0000256" key="9">
    <source>
        <dbReference type="ARBA" id="ARBA00023180"/>
    </source>
</evidence>
<dbReference type="Gramene" id="KZN11826">
    <property type="protein sequence ID" value="KZN11826"/>
    <property type="gene ID" value="DCAR_004482"/>
</dbReference>
<dbReference type="GO" id="GO:0071555">
    <property type="term" value="P:cell wall organization"/>
    <property type="evidence" value="ECO:0007669"/>
    <property type="project" value="UniProtKB-KW"/>
</dbReference>
<dbReference type="InterPro" id="IPR005027">
    <property type="entry name" value="Glyco_trans_43"/>
</dbReference>
<dbReference type="Proteomes" id="UP000077755">
    <property type="component" value="Chromosome 1"/>
</dbReference>
<keyword evidence="6 12" id="KW-1133">Transmembrane helix</keyword>
<dbReference type="STRING" id="79200.A0A166J5T0"/>
<comment type="similarity">
    <text evidence="2 12">Belongs to the glycosyltransferase 43 family.</text>
</comment>
<name>A0A166J5T0_DAUCS</name>
<evidence type="ECO:0000256" key="11">
    <source>
        <dbReference type="PIRSR" id="PIRSR605027-4"/>
    </source>
</evidence>
<dbReference type="EMBL" id="LNRQ01000001">
    <property type="protein sequence ID" value="KZN11827.1"/>
    <property type="molecule type" value="Genomic_DNA"/>
</dbReference>
<dbReference type="EC" id="2.4.-.-" evidence="12"/>
<dbReference type="SUPFAM" id="SSF53448">
    <property type="entry name" value="Nucleotide-diphospho-sugar transferases"/>
    <property type="match status" value="1"/>
</dbReference>
<evidence type="ECO:0000313" key="13">
    <source>
        <dbReference type="EMBL" id="KZN11827.1"/>
    </source>
</evidence>
<dbReference type="Gramene" id="KZN11827">
    <property type="protein sequence ID" value="KZN11827"/>
    <property type="gene ID" value="DCAR_004483"/>
</dbReference>
<dbReference type="Pfam" id="PF03360">
    <property type="entry name" value="Glyco_transf_43"/>
    <property type="match status" value="1"/>
</dbReference>
<keyword evidence="15" id="KW-1185">Reference proteome</keyword>
<dbReference type="GO" id="GO:0010417">
    <property type="term" value="P:glucuronoxylan biosynthetic process"/>
    <property type="evidence" value="ECO:0007669"/>
    <property type="project" value="TreeGrafter"/>
</dbReference>
<dbReference type="AlphaFoldDB" id="A0A166J5T0"/>
<evidence type="ECO:0000313" key="15">
    <source>
        <dbReference type="Proteomes" id="UP000077755"/>
    </source>
</evidence>
<keyword evidence="10 12" id="KW-0961">Cell wall biogenesis/degradation</keyword>
<evidence type="ECO:0000256" key="7">
    <source>
        <dbReference type="ARBA" id="ARBA00023034"/>
    </source>
</evidence>
<evidence type="ECO:0000256" key="10">
    <source>
        <dbReference type="ARBA" id="ARBA00023316"/>
    </source>
</evidence>